<feature type="signal peptide" evidence="7">
    <location>
        <begin position="1"/>
        <end position="19"/>
    </location>
</feature>
<gene>
    <name evidence="9" type="ORF">Fcan01_26113</name>
</gene>
<dbReference type="STRING" id="158441.A0A226D0C1"/>
<dbReference type="OrthoDB" id="2342176at2759"/>
<keyword evidence="10" id="KW-1185">Reference proteome</keyword>
<dbReference type="PANTHER" id="PTHR36575:SF2">
    <property type="entry name" value="CHITIN-BINDING TYPE-4 DOMAIN-CONTAINING PROTEIN-RELATED"/>
    <property type="match status" value="1"/>
</dbReference>
<dbReference type="EMBL" id="LNIX01000041">
    <property type="protein sequence ID" value="OXA39022.1"/>
    <property type="molecule type" value="Genomic_DNA"/>
</dbReference>
<dbReference type="Pfam" id="PF03067">
    <property type="entry name" value="LPMO_10"/>
    <property type="match status" value="1"/>
</dbReference>
<proteinExistence type="inferred from homology"/>
<organism evidence="9 10">
    <name type="scientific">Folsomia candida</name>
    <name type="common">Springtail</name>
    <dbReference type="NCBI Taxonomy" id="158441"/>
    <lineage>
        <taxon>Eukaryota</taxon>
        <taxon>Metazoa</taxon>
        <taxon>Ecdysozoa</taxon>
        <taxon>Arthropoda</taxon>
        <taxon>Hexapoda</taxon>
        <taxon>Collembola</taxon>
        <taxon>Entomobryomorpha</taxon>
        <taxon>Isotomoidea</taxon>
        <taxon>Isotomidae</taxon>
        <taxon>Proisotominae</taxon>
        <taxon>Folsomia</taxon>
    </lineage>
</organism>
<comment type="cofactor">
    <cofactor evidence="1">
        <name>Cu(2+)</name>
        <dbReference type="ChEBI" id="CHEBI:29036"/>
    </cofactor>
</comment>
<evidence type="ECO:0000256" key="4">
    <source>
        <dbReference type="ARBA" id="ARBA00023157"/>
    </source>
</evidence>
<accession>A0A226D0C1</accession>
<name>A0A226D0C1_FOLCA</name>
<keyword evidence="2" id="KW-0479">Metal-binding</keyword>
<protein>
    <recommendedName>
        <fullName evidence="8">Chitin-binding type-4 domain-containing protein</fullName>
    </recommendedName>
</protein>
<dbReference type="GO" id="GO:0046872">
    <property type="term" value="F:metal ion binding"/>
    <property type="evidence" value="ECO:0007669"/>
    <property type="project" value="UniProtKB-KW"/>
</dbReference>
<keyword evidence="3" id="KW-0186">Copper</keyword>
<keyword evidence="4" id="KW-1015">Disulfide bond</keyword>
<sequence>MRLLITAAILTLWVGLVQSHGYLKDPIARTSIQLREAEFNTQQPYWWDNQGVWCGNVKQSPNYETCGRCGDAPGETLANQNGIYDKKVIVATYTAGSIIEVKSEYQAPHGGQYSLELCPQETETDNCFVPLTILGGTDQVLNNTMCVTNEYEELTARVQLPQGVRCERCTVRWTYRTYYNSDPWDPAWEICWLNPAPTQIFRNCADVRII</sequence>
<evidence type="ECO:0000259" key="8">
    <source>
        <dbReference type="Pfam" id="PF03067"/>
    </source>
</evidence>
<feature type="chain" id="PRO_5013121606" description="Chitin-binding type-4 domain-containing protein" evidence="7">
    <location>
        <begin position="20"/>
        <end position="210"/>
    </location>
</feature>
<dbReference type="AlphaFoldDB" id="A0A226D0C1"/>
<comment type="similarity">
    <text evidence="6">Belongs to the polysaccharide monooxygenase AA13 family.</text>
</comment>
<evidence type="ECO:0000313" key="9">
    <source>
        <dbReference type="EMBL" id="OXA39022.1"/>
    </source>
</evidence>
<evidence type="ECO:0000256" key="3">
    <source>
        <dbReference type="ARBA" id="ARBA00023008"/>
    </source>
</evidence>
<evidence type="ECO:0000256" key="2">
    <source>
        <dbReference type="ARBA" id="ARBA00022723"/>
    </source>
</evidence>
<feature type="domain" description="Chitin-binding type-4" evidence="8">
    <location>
        <begin position="20"/>
        <end position="207"/>
    </location>
</feature>
<evidence type="ECO:0000256" key="6">
    <source>
        <dbReference type="ARBA" id="ARBA00034311"/>
    </source>
</evidence>
<evidence type="ECO:0000313" key="10">
    <source>
        <dbReference type="Proteomes" id="UP000198287"/>
    </source>
</evidence>
<keyword evidence="7" id="KW-0732">Signal</keyword>
<reference evidence="9 10" key="1">
    <citation type="submission" date="2015-12" db="EMBL/GenBank/DDBJ databases">
        <title>The genome of Folsomia candida.</title>
        <authorList>
            <person name="Faddeeva A."/>
            <person name="Derks M.F."/>
            <person name="Anvar Y."/>
            <person name="Smit S."/>
            <person name="Van Straalen N."/>
            <person name="Roelofs D."/>
        </authorList>
    </citation>
    <scope>NUCLEOTIDE SEQUENCE [LARGE SCALE GENOMIC DNA]</scope>
    <source>
        <strain evidence="9 10">VU population</strain>
        <tissue evidence="9">Whole body</tissue>
    </source>
</reference>
<dbReference type="PANTHER" id="PTHR36575">
    <property type="entry name" value="BINDING PROTEIN, PUTATIVE (AFU_ORTHOLOGUE AFUA_1G14430)-RELATED"/>
    <property type="match status" value="1"/>
</dbReference>
<keyword evidence="5" id="KW-0325">Glycoprotein</keyword>
<dbReference type="InterPro" id="IPR052282">
    <property type="entry name" value="Starch-active_LPMO"/>
</dbReference>
<dbReference type="Proteomes" id="UP000198287">
    <property type="component" value="Unassembled WGS sequence"/>
</dbReference>
<evidence type="ECO:0000256" key="1">
    <source>
        <dbReference type="ARBA" id="ARBA00001973"/>
    </source>
</evidence>
<evidence type="ECO:0000256" key="7">
    <source>
        <dbReference type="SAM" id="SignalP"/>
    </source>
</evidence>
<evidence type="ECO:0000256" key="5">
    <source>
        <dbReference type="ARBA" id="ARBA00023180"/>
    </source>
</evidence>
<comment type="caution">
    <text evidence="9">The sequence shown here is derived from an EMBL/GenBank/DDBJ whole genome shotgun (WGS) entry which is preliminary data.</text>
</comment>
<dbReference type="InterPro" id="IPR004302">
    <property type="entry name" value="Cellulose/chitin-bd_N"/>
</dbReference>